<keyword evidence="3" id="KW-1185">Reference proteome</keyword>
<gene>
    <name evidence="2" type="ORF">ADM99_16095</name>
</gene>
<protein>
    <submittedName>
        <fullName evidence="2">Uncharacterized protein</fullName>
    </submittedName>
</protein>
<reference evidence="2 3" key="1">
    <citation type="submission" date="2015-07" db="EMBL/GenBank/DDBJ databases">
        <title>Genome sequence of Leptolinea tardivitalis DSM 16556.</title>
        <authorList>
            <person name="Hemp J."/>
            <person name="Ward L.M."/>
            <person name="Pace L.A."/>
            <person name="Fischer W.W."/>
        </authorList>
    </citation>
    <scope>NUCLEOTIDE SEQUENCE [LARGE SCALE GENOMIC DNA]</scope>
    <source>
        <strain evidence="2 3">YMTK-2</strain>
    </source>
</reference>
<organism evidence="2 3">
    <name type="scientific">Leptolinea tardivitalis</name>
    <dbReference type="NCBI Taxonomy" id="229920"/>
    <lineage>
        <taxon>Bacteria</taxon>
        <taxon>Bacillati</taxon>
        <taxon>Chloroflexota</taxon>
        <taxon>Anaerolineae</taxon>
        <taxon>Anaerolineales</taxon>
        <taxon>Anaerolineaceae</taxon>
        <taxon>Leptolinea</taxon>
    </lineage>
</organism>
<dbReference type="RefSeq" id="WP_062422534.1">
    <property type="nucleotide sequence ID" value="NZ_BBYA01000010.1"/>
</dbReference>
<comment type="caution">
    <text evidence="2">The sequence shown here is derived from an EMBL/GenBank/DDBJ whole genome shotgun (WGS) entry which is preliminary data.</text>
</comment>
<dbReference type="EMBL" id="LGCK01000014">
    <property type="protein sequence ID" value="KPL70622.1"/>
    <property type="molecule type" value="Genomic_DNA"/>
</dbReference>
<name>A0A0P6XNQ2_9CHLR</name>
<feature type="region of interest" description="Disordered" evidence="1">
    <location>
        <begin position="98"/>
        <end position="127"/>
    </location>
</feature>
<dbReference type="Proteomes" id="UP000050430">
    <property type="component" value="Unassembled WGS sequence"/>
</dbReference>
<evidence type="ECO:0000313" key="2">
    <source>
        <dbReference type="EMBL" id="KPL70622.1"/>
    </source>
</evidence>
<proteinExistence type="predicted"/>
<sequence length="127" mass="14211">MTWFRSDTSVEAGGDRVLSRQEAYTACFNPAKVIFGKEKIIMDDQNRKLAGLILNCRPYELRGASLRADGSLAVVAPNGMKFIFSPVELENARDSFGLKAESGDSEKDRLLRQAQQPMVQKRTERSL</sequence>
<evidence type="ECO:0000256" key="1">
    <source>
        <dbReference type="SAM" id="MobiDB-lite"/>
    </source>
</evidence>
<dbReference type="AlphaFoldDB" id="A0A0P6XNQ2"/>
<evidence type="ECO:0000313" key="3">
    <source>
        <dbReference type="Proteomes" id="UP000050430"/>
    </source>
</evidence>
<feature type="compositionally biased region" description="Basic and acidic residues" evidence="1">
    <location>
        <begin position="101"/>
        <end position="111"/>
    </location>
</feature>
<accession>A0A0P6XNQ2</accession>